<evidence type="ECO:0000256" key="3">
    <source>
        <dbReference type="ARBA" id="ARBA00012438"/>
    </source>
</evidence>
<keyword evidence="10" id="KW-0067">ATP-binding</keyword>
<dbReference type="InterPro" id="IPR003661">
    <property type="entry name" value="HisK_dim/P_dom"/>
</dbReference>
<reference evidence="17 18" key="1">
    <citation type="submission" date="2023-04" db="EMBL/GenBank/DDBJ databases">
        <title>Fusibacter bizertensis strain WBS, isolated from littoral bottom sediments of the Arctic seas - biochemical and genomic analysis.</title>
        <authorList>
            <person name="Brioukhanov A.L."/>
        </authorList>
    </citation>
    <scope>NUCLEOTIDE SEQUENCE [LARGE SCALE GENOMIC DNA]</scope>
    <source>
        <strain evidence="17 18">WBS</strain>
    </source>
</reference>
<keyword evidence="9 17" id="KW-0418">Kinase</keyword>
<feature type="domain" description="Histidine kinase" evidence="15">
    <location>
        <begin position="278"/>
        <end position="483"/>
    </location>
</feature>
<keyword evidence="4" id="KW-1003">Cell membrane</keyword>
<organism evidence="17 18">
    <name type="scientific">Fusibacter bizertensis</name>
    <dbReference type="NCBI Taxonomy" id="1488331"/>
    <lineage>
        <taxon>Bacteria</taxon>
        <taxon>Bacillati</taxon>
        <taxon>Bacillota</taxon>
        <taxon>Clostridia</taxon>
        <taxon>Eubacteriales</taxon>
        <taxon>Eubacteriales Family XII. Incertae Sedis</taxon>
        <taxon>Fusibacter</taxon>
    </lineage>
</organism>
<dbReference type="InterPro" id="IPR036890">
    <property type="entry name" value="HATPase_C_sf"/>
</dbReference>
<evidence type="ECO:0000256" key="12">
    <source>
        <dbReference type="ARBA" id="ARBA00023012"/>
    </source>
</evidence>
<keyword evidence="11 14" id="KW-1133">Transmembrane helix</keyword>
<feature type="transmembrane region" description="Helical" evidence="14">
    <location>
        <begin position="194"/>
        <end position="214"/>
    </location>
</feature>
<sequence length="483" mass="53727">MKSNHVNIKRKHKPLRQQILIPFIVLIIAMSLVVLVGFNVAMRTYVKRVSNQQIQDSRDTVITLLKKDLSEILIGDANSEDTLNTKTRAVIAALNSSIRLTQNTSETEIAILGATGNTILPRENELTLEVIQAAEEARKKIISGASTATFTMKVDGINYWVSYEKLNETQVVARKQFLLIVASQKGTELLIRRINLLLVGIMAVVTLIGAMLAGRVAKSVTMPIQGISQYSRKITEGDYSPINIETTAIELEALCTDLNMMSLSLQEREQSKVDFLQNFSHDLRTPLMSIQGYAEGIVTGVFEEATKPASIIASESIRLKHLVDQLITLSRLESTQMKLKKEYLNLFDFLNLLIERYEGLARKEHKQISLNCDKTLSIYTNEDHLEKIISNLLSNAIRYAQMHVVVDVTDKGNTVEILIQDDGPGIPKALLTHIFDRFYKGEDGNFGLGTAIAHSAVERLGGTVVAQNHSSGALFKVTLDKIH</sequence>
<evidence type="ECO:0000256" key="1">
    <source>
        <dbReference type="ARBA" id="ARBA00000085"/>
    </source>
</evidence>
<dbReference type="EC" id="2.7.13.3" evidence="3"/>
<accession>A0ABT6NAJ1</accession>
<keyword evidence="13 14" id="KW-0472">Membrane</keyword>
<evidence type="ECO:0000256" key="9">
    <source>
        <dbReference type="ARBA" id="ARBA00022777"/>
    </source>
</evidence>
<dbReference type="PANTHER" id="PTHR45528">
    <property type="entry name" value="SENSOR HISTIDINE KINASE CPXA"/>
    <property type="match status" value="1"/>
</dbReference>
<dbReference type="InterPro" id="IPR004358">
    <property type="entry name" value="Sig_transdc_His_kin-like_C"/>
</dbReference>
<dbReference type="InterPro" id="IPR050398">
    <property type="entry name" value="HssS/ArlS-like"/>
</dbReference>
<comment type="catalytic activity">
    <reaction evidence="1">
        <text>ATP + protein L-histidine = ADP + protein N-phospho-L-histidine.</text>
        <dbReference type="EC" id="2.7.13.3"/>
    </reaction>
</comment>
<comment type="caution">
    <text evidence="17">The sequence shown here is derived from an EMBL/GenBank/DDBJ whole genome shotgun (WGS) entry which is preliminary data.</text>
</comment>
<gene>
    <name evidence="17" type="ORF">QE109_04720</name>
</gene>
<name>A0ABT6NAJ1_9FIRM</name>
<evidence type="ECO:0000256" key="5">
    <source>
        <dbReference type="ARBA" id="ARBA00022553"/>
    </source>
</evidence>
<dbReference type="Gene3D" id="3.30.565.10">
    <property type="entry name" value="Histidine kinase-like ATPase, C-terminal domain"/>
    <property type="match status" value="1"/>
</dbReference>
<dbReference type="PROSITE" id="PS50885">
    <property type="entry name" value="HAMP"/>
    <property type="match status" value="1"/>
</dbReference>
<dbReference type="InterPro" id="IPR003594">
    <property type="entry name" value="HATPase_dom"/>
</dbReference>
<evidence type="ECO:0000256" key="14">
    <source>
        <dbReference type="SAM" id="Phobius"/>
    </source>
</evidence>
<keyword evidence="18" id="KW-1185">Reference proteome</keyword>
<dbReference type="CDD" id="cd00075">
    <property type="entry name" value="HATPase"/>
    <property type="match status" value="1"/>
</dbReference>
<dbReference type="Pfam" id="PF02518">
    <property type="entry name" value="HATPase_c"/>
    <property type="match status" value="1"/>
</dbReference>
<proteinExistence type="predicted"/>
<evidence type="ECO:0000259" key="15">
    <source>
        <dbReference type="PROSITE" id="PS50109"/>
    </source>
</evidence>
<dbReference type="Gene3D" id="6.10.340.10">
    <property type="match status" value="1"/>
</dbReference>
<dbReference type="Gene3D" id="1.10.287.130">
    <property type="match status" value="1"/>
</dbReference>
<keyword evidence="7 14" id="KW-0812">Transmembrane</keyword>
<protein>
    <recommendedName>
        <fullName evidence="3">histidine kinase</fullName>
        <ecNumber evidence="3">2.7.13.3</ecNumber>
    </recommendedName>
</protein>
<dbReference type="InterPro" id="IPR005467">
    <property type="entry name" value="His_kinase_dom"/>
</dbReference>
<dbReference type="SMART" id="SM00387">
    <property type="entry name" value="HATPase_c"/>
    <property type="match status" value="1"/>
</dbReference>
<dbReference type="CDD" id="cd00082">
    <property type="entry name" value="HisKA"/>
    <property type="match status" value="1"/>
</dbReference>
<dbReference type="InterPro" id="IPR003660">
    <property type="entry name" value="HAMP_dom"/>
</dbReference>
<feature type="domain" description="HAMP" evidence="16">
    <location>
        <begin position="218"/>
        <end position="270"/>
    </location>
</feature>
<evidence type="ECO:0000313" key="17">
    <source>
        <dbReference type="EMBL" id="MDH8677437.1"/>
    </source>
</evidence>
<dbReference type="PRINTS" id="PR00344">
    <property type="entry name" value="BCTRLSENSOR"/>
</dbReference>
<keyword evidence="6" id="KW-0808">Transferase</keyword>
<dbReference type="Pfam" id="PF00512">
    <property type="entry name" value="HisKA"/>
    <property type="match status" value="1"/>
</dbReference>
<evidence type="ECO:0000256" key="11">
    <source>
        <dbReference type="ARBA" id="ARBA00022989"/>
    </source>
</evidence>
<dbReference type="EMBL" id="JARYZI010000002">
    <property type="protein sequence ID" value="MDH8677437.1"/>
    <property type="molecule type" value="Genomic_DNA"/>
</dbReference>
<dbReference type="SMART" id="SM00388">
    <property type="entry name" value="HisKA"/>
    <property type="match status" value="1"/>
</dbReference>
<evidence type="ECO:0000313" key="18">
    <source>
        <dbReference type="Proteomes" id="UP001158045"/>
    </source>
</evidence>
<evidence type="ECO:0000259" key="16">
    <source>
        <dbReference type="PROSITE" id="PS50885"/>
    </source>
</evidence>
<evidence type="ECO:0000256" key="10">
    <source>
        <dbReference type="ARBA" id="ARBA00022840"/>
    </source>
</evidence>
<dbReference type="SUPFAM" id="SSF47384">
    <property type="entry name" value="Homodimeric domain of signal transducing histidine kinase"/>
    <property type="match status" value="1"/>
</dbReference>
<evidence type="ECO:0000256" key="6">
    <source>
        <dbReference type="ARBA" id="ARBA00022679"/>
    </source>
</evidence>
<dbReference type="GO" id="GO:0016301">
    <property type="term" value="F:kinase activity"/>
    <property type="evidence" value="ECO:0007669"/>
    <property type="project" value="UniProtKB-KW"/>
</dbReference>
<evidence type="ECO:0000256" key="8">
    <source>
        <dbReference type="ARBA" id="ARBA00022741"/>
    </source>
</evidence>
<dbReference type="PANTHER" id="PTHR45528:SF1">
    <property type="entry name" value="SENSOR HISTIDINE KINASE CPXA"/>
    <property type="match status" value="1"/>
</dbReference>
<feature type="transmembrane region" description="Helical" evidence="14">
    <location>
        <begin position="20"/>
        <end position="41"/>
    </location>
</feature>
<evidence type="ECO:0000256" key="2">
    <source>
        <dbReference type="ARBA" id="ARBA00004651"/>
    </source>
</evidence>
<keyword evidence="8" id="KW-0547">Nucleotide-binding</keyword>
<evidence type="ECO:0000256" key="4">
    <source>
        <dbReference type="ARBA" id="ARBA00022475"/>
    </source>
</evidence>
<comment type="subcellular location">
    <subcellularLocation>
        <location evidence="2">Cell membrane</location>
        <topology evidence="2">Multi-pass membrane protein</topology>
    </subcellularLocation>
</comment>
<keyword evidence="12" id="KW-0902">Two-component regulatory system</keyword>
<evidence type="ECO:0000256" key="13">
    <source>
        <dbReference type="ARBA" id="ARBA00023136"/>
    </source>
</evidence>
<dbReference type="RefSeq" id="WP_281093252.1">
    <property type="nucleotide sequence ID" value="NZ_JARYZI010000002.1"/>
</dbReference>
<dbReference type="PROSITE" id="PS50109">
    <property type="entry name" value="HIS_KIN"/>
    <property type="match status" value="1"/>
</dbReference>
<keyword evidence="5" id="KW-0597">Phosphoprotein</keyword>
<dbReference type="Proteomes" id="UP001158045">
    <property type="component" value="Unassembled WGS sequence"/>
</dbReference>
<evidence type="ECO:0000256" key="7">
    <source>
        <dbReference type="ARBA" id="ARBA00022692"/>
    </source>
</evidence>
<dbReference type="InterPro" id="IPR036097">
    <property type="entry name" value="HisK_dim/P_sf"/>
</dbReference>
<dbReference type="SUPFAM" id="SSF55874">
    <property type="entry name" value="ATPase domain of HSP90 chaperone/DNA topoisomerase II/histidine kinase"/>
    <property type="match status" value="1"/>
</dbReference>